<evidence type="ECO:0000256" key="6">
    <source>
        <dbReference type="ARBA" id="ARBA00022842"/>
    </source>
</evidence>
<evidence type="ECO:0000256" key="5">
    <source>
        <dbReference type="ARBA" id="ARBA00022741"/>
    </source>
</evidence>
<dbReference type="InterPro" id="IPR030393">
    <property type="entry name" value="G_ENGB_dom"/>
</dbReference>
<dbReference type="Gene3D" id="3.40.50.300">
    <property type="entry name" value="P-loop containing nucleotide triphosphate hydrolases"/>
    <property type="match status" value="1"/>
</dbReference>
<organism evidence="12 13">
    <name type="scientific">Mesorhizobium argentiipisi</name>
    <dbReference type="NCBI Taxonomy" id="3015175"/>
    <lineage>
        <taxon>Bacteria</taxon>
        <taxon>Pseudomonadati</taxon>
        <taxon>Pseudomonadota</taxon>
        <taxon>Alphaproteobacteria</taxon>
        <taxon>Hyphomicrobiales</taxon>
        <taxon>Phyllobacteriaceae</taxon>
        <taxon>Mesorhizobium</taxon>
    </lineage>
</organism>
<dbReference type="SUPFAM" id="SSF52540">
    <property type="entry name" value="P-loop containing nucleoside triphosphate hydrolases"/>
    <property type="match status" value="1"/>
</dbReference>
<dbReference type="PANTHER" id="PTHR11649">
    <property type="entry name" value="MSS1/TRME-RELATED GTP-BINDING PROTEIN"/>
    <property type="match status" value="1"/>
</dbReference>
<evidence type="ECO:0000256" key="3">
    <source>
        <dbReference type="ARBA" id="ARBA00022618"/>
    </source>
</evidence>
<keyword evidence="9 10" id="KW-0131">Cell cycle</keyword>
<dbReference type="EMBL" id="JAPYKO010000037">
    <property type="protein sequence ID" value="MEI9406461.1"/>
    <property type="molecule type" value="Genomic_DNA"/>
</dbReference>
<evidence type="ECO:0000256" key="1">
    <source>
        <dbReference type="ARBA" id="ARBA00001946"/>
    </source>
</evidence>
<evidence type="ECO:0000256" key="2">
    <source>
        <dbReference type="ARBA" id="ARBA00009638"/>
    </source>
</evidence>
<dbReference type="InterPro" id="IPR019987">
    <property type="entry name" value="GTP-bd_ribosome_bio_YsxC"/>
</dbReference>
<evidence type="ECO:0000256" key="9">
    <source>
        <dbReference type="ARBA" id="ARBA00023306"/>
    </source>
</evidence>
<keyword evidence="8 10" id="KW-0717">Septation</keyword>
<comment type="function">
    <text evidence="10">Necessary for normal cell division and for the maintenance of normal septation.</text>
</comment>
<dbReference type="PANTHER" id="PTHR11649:SF13">
    <property type="entry name" value="ENGB-TYPE G DOMAIN-CONTAINING PROTEIN"/>
    <property type="match status" value="1"/>
</dbReference>
<comment type="caution">
    <text evidence="12">The sequence shown here is derived from an EMBL/GenBank/DDBJ whole genome shotgun (WGS) entry which is preliminary data.</text>
</comment>
<evidence type="ECO:0000256" key="8">
    <source>
        <dbReference type="ARBA" id="ARBA00023210"/>
    </source>
</evidence>
<evidence type="ECO:0000313" key="13">
    <source>
        <dbReference type="Proteomes" id="UP001366503"/>
    </source>
</evidence>
<dbReference type="CDD" id="cd01876">
    <property type="entry name" value="YihA_EngB"/>
    <property type="match status" value="1"/>
</dbReference>
<sequence>MTNDKSTNETAISPELFTRGWVFIRGVPSMKFLPPEGPPEIAFAGRSNVGKSSLINALVGHKGLARTSNTPGRTQELNYFVPDGFSGEGADLPPMALVDMPGYGYASAPKDKVDEWTKLIYEYLQGRVTLKRVYVLIDARHGIKAKDEEVLTLLDKAAVSYQVVLTKTDKIKAAGVPRLIEETLAKIKKRPAAFPVVLATSSEKAAGLDELRAAIALVANGG</sequence>
<dbReference type="NCBIfam" id="TIGR03598">
    <property type="entry name" value="GTPase_YsxC"/>
    <property type="match status" value="1"/>
</dbReference>
<accession>A0ABU8KL77</accession>
<comment type="similarity">
    <text evidence="2 10">Belongs to the TRAFAC class TrmE-Era-EngA-EngB-Septin-like GTPase superfamily. EngB GTPase family.</text>
</comment>
<keyword evidence="4" id="KW-0479">Metal-binding</keyword>
<evidence type="ECO:0000259" key="11">
    <source>
        <dbReference type="PROSITE" id="PS51706"/>
    </source>
</evidence>
<dbReference type="Pfam" id="PF01926">
    <property type="entry name" value="MMR_HSR1"/>
    <property type="match status" value="1"/>
</dbReference>
<dbReference type="RefSeq" id="WP_337096965.1">
    <property type="nucleotide sequence ID" value="NZ_JAPYKO010000037.1"/>
</dbReference>
<gene>
    <name evidence="12" type="primary">yihA</name>
    <name evidence="10" type="synonym">engB</name>
    <name evidence="12" type="ORF">O7A05_30525</name>
</gene>
<reference evidence="12 13" key="1">
    <citation type="submission" date="2022-12" db="EMBL/GenBank/DDBJ databases">
        <authorList>
            <person name="Muema E."/>
        </authorList>
    </citation>
    <scope>NUCLEOTIDE SEQUENCE [LARGE SCALE GENOMIC DNA]</scope>
    <source>
        <strain evidence="13">1330</strain>
    </source>
</reference>
<feature type="domain" description="EngB-type G" evidence="11">
    <location>
        <begin position="37"/>
        <end position="221"/>
    </location>
</feature>
<dbReference type="InterPro" id="IPR027417">
    <property type="entry name" value="P-loop_NTPase"/>
</dbReference>
<evidence type="ECO:0000256" key="10">
    <source>
        <dbReference type="HAMAP-Rule" id="MF_00321"/>
    </source>
</evidence>
<keyword evidence="13" id="KW-1185">Reference proteome</keyword>
<protein>
    <recommendedName>
        <fullName evidence="10">Probable GTP-binding protein EngB</fullName>
    </recommendedName>
</protein>
<dbReference type="Proteomes" id="UP001366503">
    <property type="component" value="Unassembled WGS sequence"/>
</dbReference>
<keyword evidence="3 10" id="KW-0132">Cell division</keyword>
<keyword evidence="5 10" id="KW-0547">Nucleotide-binding</keyword>
<evidence type="ECO:0000313" key="12">
    <source>
        <dbReference type="EMBL" id="MEI9406461.1"/>
    </source>
</evidence>
<name>A0ABU8KL77_9HYPH</name>
<dbReference type="InterPro" id="IPR006073">
    <property type="entry name" value="GTP-bd"/>
</dbReference>
<comment type="cofactor">
    <cofactor evidence="1">
        <name>Mg(2+)</name>
        <dbReference type="ChEBI" id="CHEBI:18420"/>
    </cofactor>
</comment>
<dbReference type="PROSITE" id="PS51706">
    <property type="entry name" value="G_ENGB"/>
    <property type="match status" value="1"/>
</dbReference>
<dbReference type="HAMAP" id="MF_00321">
    <property type="entry name" value="GTPase_EngB"/>
    <property type="match status" value="1"/>
</dbReference>
<keyword evidence="6" id="KW-0460">Magnesium</keyword>
<evidence type="ECO:0000256" key="7">
    <source>
        <dbReference type="ARBA" id="ARBA00023134"/>
    </source>
</evidence>
<keyword evidence="7 10" id="KW-0342">GTP-binding</keyword>
<evidence type="ECO:0000256" key="4">
    <source>
        <dbReference type="ARBA" id="ARBA00022723"/>
    </source>
</evidence>
<proteinExistence type="inferred from homology"/>